<sequence length="465" mass="53028">MMNRLYSAAERVLVWLGEARDQSDIAMKKLKELADGQKMTVIEKIPLRRVIHDCLMDRDWWGRLWVVQEMVLAKSDPIMVCGRSSLPWSIFMKGYLAAGLEHIKAAEHHEKGIERLTQCHSLYNLRRKHHSLIDSKGIRFRNMSLRFILRYTKDFHCTDPRDKIYGCLGLLSMSERETMKPDYQKPTELVFLEATQHILEYENCSFFSLFSFSPTEKSLSRESPSWVPDFSAQKALSSGNPQLMTCAPDSNYTPVSRTTTKCVSFHDDNRVLDTTGVLFDTIEVVIEFKDKQELLLGQIPELEHLIQLAVEKRITPDDCLYSISKFKKHEDIFQVLTAGRGGSSGSAPSLREQYGALTGRATASSLGSLPAVKFNTDLGWLTKRFLPGRCFFITKMGFFGVAVTKIRKNDNVTFLFGERLPIILRPQDLAYSMVGAAYVPGVMNDEVTGDMYERGLVEKRTFMIR</sequence>
<evidence type="ECO:0000313" key="2">
    <source>
        <dbReference type="EMBL" id="PMD14680.1"/>
    </source>
</evidence>
<evidence type="ECO:0000313" key="3">
    <source>
        <dbReference type="Proteomes" id="UP000235672"/>
    </source>
</evidence>
<dbReference type="EMBL" id="KZ613520">
    <property type="protein sequence ID" value="PMD14680.1"/>
    <property type="molecule type" value="Genomic_DNA"/>
</dbReference>
<reference evidence="2 3" key="1">
    <citation type="submission" date="2016-05" db="EMBL/GenBank/DDBJ databases">
        <title>A degradative enzymes factory behind the ericoid mycorrhizal symbiosis.</title>
        <authorList>
            <consortium name="DOE Joint Genome Institute"/>
            <person name="Martino E."/>
            <person name="Morin E."/>
            <person name="Grelet G."/>
            <person name="Kuo A."/>
            <person name="Kohler A."/>
            <person name="Daghino S."/>
            <person name="Barry K."/>
            <person name="Choi C."/>
            <person name="Cichocki N."/>
            <person name="Clum A."/>
            <person name="Copeland A."/>
            <person name="Hainaut M."/>
            <person name="Haridas S."/>
            <person name="Labutti K."/>
            <person name="Lindquist E."/>
            <person name="Lipzen A."/>
            <person name="Khouja H.-R."/>
            <person name="Murat C."/>
            <person name="Ohm R."/>
            <person name="Olson A."/>
            <person name="Spatafora J."/>
            <person name="Veneault-Fourrey C."/>
            <person name="Henrissat B."/>
            <person name="Grigoriev I."/>
            <person name="Martin F."/>
            <person name="Perotto S."/>
        </authorList>
    </citation>
    <scope>NUCLEOTIDE SEQUENCE [LARGE SCALE GENOMIC DNA]</scope>
    <source>
        <strain evidence="2 3">UAMH 7357</strain>
    </source>
</reference>
<protein>
    <recommendedName>
        <fullName evidence="1">Heterokaryon incompatibility domain-containing protein</fullName>
    </recommendedName>
</protein>
<dbReference type="InterPro" id="IPR052895">
    <property type="entry name" value="HetReg/Transcr_Mod"/>
</dbReference>
<dbReference type="AlphaFoldDB" id="A0A2J6PKY8"/>
<dbReference type="InterPro" id="IPR010730">
    <property type="entry name" value="HET"/>
</dbReference>
<accession>A0A2J6PKY8</accession>
<dbReference type="OrthoDB" id="3557394at2759"/>
<dbReference type="Pfam" id="PF06985">
    <property type="entry name" value="HET"/>
    <property type="match status" value="1"/>
</dbReference>
<organism evidence="2 3">
    <name type="scientific">Hyaloscypha hepaticicola</name>
    <dbReference type="NCBI Taxonomy" id="2082293"/>
    <lineage>
        <taxon>Eukaryota</taxon>
        <taxon>Fungi</taxon>
        <taxon>Dikarya</taxon>
        <taxon>Ascomycota</taxon>
        <taxon>Pezizomycotina</taxon>
        <taxon>Leotiomycetes</taxon>
        <taxon>Helotiales</taxon>
        <taxon>Hyaloscyphaceae</taxon>
        <taxon>Hyaloscypha</taxon>
    </lineage>
</organism>
<keyword evidence="3" id="KW-1185">Reference proteome</keyword>
<dbReference type="Proteomes" id="UP000235672">
    <property type="component" value="Unassembled WGS sequence"/>
</dbReference>
<dbReference type="PANTHER" id="PTHR24148">
    <property type="entry name" value="ANKYRIN REPEAT DOMAIN-CONTAINING PROTEIN 39 HOMOLOG-RELATED"/>
    <property type="match status" value="1"/>
</dbReference>
<gene>
    <name evidence="2" type="ORF">NA56DRAFT_369683</name>
</gene>
<feature type="domain" description="Heterokaryon incompatibility" evidence="1">
    <location>
        <begin position="1"/>
        <end position="69"/>
    </location>
</feature>
<proteinExistence type="predicted"/>
<name>A0A2J6PKY8_9HELO</name>
<dbReference type="PANTHER" id="PTHR24148:SF82">
    <property type="entry name" value="HETEROKARYON INCOMPATIBILITY DOMAIN-CONTAINING PROTEIN"/>
    <property type="match status" value="1"/>
</dbReference>
<dbReference type="Pfam" id="PF26639">
    <property type="entry name" value="Het-6_barrel"/>
    <property type="match status" value="1"/>
</dbReference>
<dbReference type="STRING" id="1745343.A0A2J6PKY8"/>
<evidence type="ECO:0000259" key="1">
    <source>
        <dbReference type="Pfam" id="PF06985"/>
    </source>
</evidence>